<dbReference type="Pfam" id="PF00691">
    <property type="entry name" value="OmpA"/>
    <property type="match status" value="1"/>
</dbReference>
<name>A0ABS6UIZ8_9PSEU</name>
<evidence type="ECO:0000313" key="5">
    <source>
        <dbReference type="Proteomes" id="UP000694300"/>
    </source>
</evidence>
<dbReference type="Pfam" id="PF04972">
    <property type="entry name" value="BON"/>
    <property type="match status" value="2"/>
</dbReference>
<evidence type="ECO:0000256" key="2">
    <source>
        <dbReference type="SAM" id="MobiDB-lite"/>
    </source>
</evidence>
<dbReference type="Proteomes" id="UP000694300">
    <property type="component" value="Unassembled WGS sequence"/>
</dbReference>
<feature type="region of interest" description="Disordered" evidence="2">
    <location>
        <begin position="97"/>
        <end position="146"/>
    </location>
</feature>
<evidence type="ECO:0000259" key="3">
    <source>
        <dbReference type="PROSITE" id="PS51123"/>
    </source>
</evidence>
<sequence>MGYATSADRSRHRPAWLPLAAAALVVPTVLAGLTLLWPRPQIEDGLTRTATESLAAAGITGAGVTFSGRDALLTGVSGPEAQRAVDVVRGVPGVRVATAPVPGAPENPGGGGPGGQGPSGEGPGGEGPGGEGPGAGPGAAATGPFGIARRGEDIVLTGVVGSEEERTALVAAATEQAGGLTVVDELTVTPGALPRPGVTASSVGTIAALLGATTDGVAASIDGDTLTLTGTAPDSASAQAAGQALSAVLPGSAVDNQLTVDGGGTAPSGELDDAGRRELQTALDSLTGAAPVTFEPNSPVLTATGAATVDAVVQLVALVPGARLQVDGFVATGPGDGRLTAQELSDQRAATVRDALEAGGVPAENIVARGLGEGDSPVAQAAGRRVQITVI</sequence>
<dbReference type="RefSeq" id="WP_218593153.1">
    <property type="nucleotide sequence ID" value="NZ_JADQDF010000001.1"/>
</dbReference>
<dbReference type="PANTHER" id="PTHR30329:SF17">
    <property type="entry name" value="LIPOPROTEIN YFIB-RELATED"/>
    <property type="match status" value="1"/>
</dbReference>
<dbReference type="PROSITE" id="PS51123">
    <property type="entry name" value="OMPA_2"/>
    <property type="match status" value="1"/>
</dbReference>
<keyword evidence="5" id="KW-1185">Reference proteome</keyword>
<comment type="caution">
    <text evidence="4">The sequence shown here is derived from an EMBL/GenBank/DDBJ whole genome shotgun (WGS) entry which is preliminary data.</text>
</comment>
<feature type="compositionally biased region" description="Low complexity" evidence="2">
    <location>
        <begin position="97"/>
        <end position="107"/>
    </location>
</feature>
<reference evidence="4 5" key="1">
    <citation type="submission" date="2020-11" db="EMBL/GenBank/DDBJ databases">
        <title>Pseudonocardia abyssalis sp. nov. and Pseudonocardia oceani sp. nov., description and phylogenomic analysis of two novel actinomycetes isolated from the deep Southern Ocean.</title>
        <authorList>
            <person name="Parra J."/>
        </authorList>
    </citation>
    <scope>NUCLEOTIDE SEQUENCE [LARGE SCALE GENOMIC DNA]</scope>
    <source>
        <strain evidence="5">KRD185</strain>
    </source>
</reference>
<organism evidence="4 5">
    <name type="scientific">Pseudonocardia oceani</name>
    <dbReference type="NCBI Taxonomy" id="2792013"/>
    <lineage>
        <taxon>Bacteria</taxon>
        <taxon>Bacillati</taxon>
        <taxon>Actinomycetota</taxon>
        <taxon>Actinomycetes</taxon>
        <taxon>Pseudonocardiales</taxon>
        <taxon>Pseudonocardiaceae</taxon>
        <taxon>Pseudonocardia</taxon>
    </lineage>
</organism>
<evidence type="ECO:0000256" key="1">
    <source>
        <dbReference type="PROSITE-ProRule" id="PRU00473"/>
    </source>
</evidence>
<gene>
    <name evidence="4" type="ORF">I4I82_30065</name>
</gene>
<keyword evidence="1" id="KW-0472">Membrane</keyword>
<dbReference type="InterPro" id="IPR007055">
    <property type="entry name" value="BON_dom"/>
</dbReference>
<evidence type="ECO:0000313" key="4">
    <source>
        <dbReference type="EMBL" id="MBW0131891.1"/>
    </source>
</evidence>
<dbReference type="CDD" id="cd07185">
    <property type="entry name" value="OmpA_C-like"/>
    <property type="match status" value="1"/>
</dbReference>
<proteinExistence type="predicted"/>
<dbReference type="InterPro" id="IPR006665">
    <property type="entry name" value="OmpA-like"/>
</dbReference>
<feature type="domain" description="OmpA-like" evidence="3">
    <location>
        <begin position="281"/>
        <end position="391"/>
    </location>
</feature>
<feature type="compositionally biased region" description="Gly residues" evidence="2">
    <location>
        <begin position="108"/>
        <end position="137"/>
    </location>
</feature>
<dbReference type="InterPro" id="IPR050330">
    <property type="entry name" value="Bact_OuterMem_StrucFunc"/>
</dbReference>
<dbReference type="EMBL" id="JADQDF010000001">
    <property type="protein sequence ID" value="MBW0131891.1"/>
    <property type="molecule type" value="Genomic_DNA"/>
</dbReference>
<accession>A0ABS6UIZ8</accession>
<protein>
    <submittedName>
        <fullName evidence="4">OmpA family protein</fullName>
    </submittedName>
</protein>
<dbReference type="PANTHER" id="PTHR30329">
    <property type="entry name" value="STATOR ELEMENT OF FLAGELLAR MOTOR COMPLEX"/>
    <property type="match status" value="1"/>
</dbReference>